<feature type="transmembrane region" description="Helical" evidence="1">
    <location>
        <begin position="256"/>
        <end position="275"/>
    </location>
</feature>
<organism evidence="2 3">
    <name type="scientific">Funneliformis mosseae</name>
    <name type="common">Endomycorrhizal fungus</name>
    <name type="synonym">Glomus mosseae</name>
    <dbReference type="NCBI Taxonomy" id="27381"/>
    <lineage>
        <taxon>Eukaryota</taxon>
        <taxon>Fungi</taxon>
        <taxon>Fungi incertae sedis</taxon>
        <taxon>Mucoromycota</taxon>
        <taxon>Glomeromycotina</taxon>
        <taxon>Glomeromycetes</taxon>
        <taxon>Glomerales</taxon>
        <taxon>Glomeraceae</taxon>
        <taxon>Funneliformis</taxon>
    </lineage>
</organism>
<keyword evidence="3" id="KW-1185">Reference proteome</keyword>
<dbReference type="AlphaFoldDB" id="A0A9N8VAH6"/>
<keyword evidence="1" id="KW-0472">Membrane</keyword>
<comment type="caution">
    <text evidence="2">The sequence shown here is derived from an EMBL/GenBank/DDBJ whole genome shotgun (WGS) entry which is preliminary data.</text>
</comment>
<keyword evidence="1" id="KW-1133">Transmembrane helix</keyword>
<dbReference type="EMBL" id="CAJVPP010000106">
    <property type="protein sequence ID" value="CAG8443256.1"/>
    <property type="molecule type" value="Genomic_DNA"/>
</dbReference>
<sequence>MPDSVVTLEKESESQKVIINEEIKYPAIFLLGAQGVGKSTLGNMLLGCYSQPSEESPLPIFPISNGQYPDNDDDDSQEIYHTAEITIDFKRYSLVDTIGIPESSTSDVIWNKLKKIENKSSEGVVAYIFVLEGGRLTQHELLFISKLFTRYPNTRIIVVFTKVRKSLILSRMEMEKTFNTQISTLLYGIKNRWIVMPSLDLFGNNDQGKIVIKDFVDELKKKIMEVRDNENVRKEELNNPKARGETPAKFGRREKIIYASSCACVVVVIFIVVILTHRKS</sequence>
<evidence type="ECO:0000313" key="2">
    <source>
        <dbReference type="EMBL" id="CAG8443256.1"/>
    </source>
</evidence>
<accession>A0A9N8VAH6</accession>
<protein>
    <submittedName>
        <fullName evidence="2">16765_t:CDS:1</fullName>
    </submittedName>
</protein>
<dbReference type="SUPFAM" id="SSF52540">
    <property type="entry name" value="P-loop containing nucleoside triphosphate hydrolases"/>
    <property type="match status" value="1"/>
</dbReference>
<proteinExistence type="predicted"/>
<reference evidence="2" key="1">
    <citation type="submission" date="2021-06" db="EMBL/GenBank/DDBJ databases">
        <authorList>
            <person name="Kallberg Y."/>
            <person name="Tangrot J."/>
            <person name="Rosling A."/>
        </authorList>
    </citation>
    <scope>NUCLEOTIDE SEQUENCE</scope>
    <source>
        <strain evidence="2">87-6 pot B 2015</strain>
    </source>
</reference>
<name>A0A9N8VAH6_FUNMO</name>
<gene>
    <name evidence="2" type="ORF">FMOSSE_LOCUS980</name>
</gene>
<dbReference type="InterPro" id="IPR027417">
    <property type="entry name" value="P-loop_NTPase"/>
</dbReference>
<dbReference type="CDD" id="cd00882">
    <property type="entry name" value="Ras_like_GTPase"/>
    <property type="match status" value="1"/>
</dbReference>
<evidence type="ECO:0000256" key="1">
    <source>
        <dbReference type="SAM" id="Phobius"/>
    </source>
</evidence>
<keyword evidence="1" id="KW-0812">Transmembrane</keyword>
<dbReference type="Proteomes" id="UP000789375">
    <property type="component" value="Unassembled WGS sequence"/>
</dbReference>
<dbReference type="Gene3D" id="3.40.50.300">
    <property type="entry name" value="P-loop containing nucleotide triphosphate hydrolases"/>
    <property type="match status" value="1"/>
</dbReference>
<evidence type="ECO:0000313" key="3">
    <source>
        <dbReference type="Proteomes" id="UP000789375"/>
    </source>
</evidence>